<protein>
    <recommendedName>
        <fullName evidence="1">RamC N-terminal domain-containing protein</fullName>
    </recommendedName>
</protein>
<dbReference type="Pfam" id="PF25816">
    <property type="entry name" value="RamC_N"/>
    <property type="match status" value="1"/>
</dbReference>
<reference evidence="2 3" key="1">
    <citation type="submission" date="2019-01" db="EMBL/GenBank/DDBJ databases">
        <authorList>
            <consortium name="Pathogen Informatics"/>
        </authorList>
    </citation>
    <scope>NUCLEOTIDE SEQUENCE [LARGE SCALE GENOMIC DNA]</scope>
    <source>
        <strain evidence="2 3">NCTC10186</strain>
        <plasmid evidence="3">2</plasmid>
    </source>
</reference>
<dbReference type="SUPFAM" id="SSF56112">
    <property type="entry name" value="Protein kinase-like (PK-like)"/>
    <property type="match status" value="1"/>
</dbReference>
<dbReference type="SUPFAM" id="SSF158745">
    <property type="entry name" value="LanC-like"/>
    <property type="match status" value="1"/>
</dbReference>
<dbReference type="GO" id="GO:0005975">
    <property type="term" value="P:carbohydrate metabolic process"/>
    <property type="evidence" value="ECO:0007669"/>
    <property type="project" value="InterPro"/>
</dbReference>
<accession>A0A449B0F3</accession>
<dbReference type="AlphaFoldDB" id="A0A449B0F3"/>
<dbReference type="Gene3D" id="1.50.10.10">
    <property type="match status" value="1"/>
</dbReference>
<dbReference type="InterPro" id="IPR011009">
    <property type="entry name" value="Kinase-like_dom_sf"/>
</dbReference>
<evidence type="ECO:0000259" key="1">
    <source>
        <dbReference type="Pfam" id="PF25816"/>
    </source>
</evidence>
<proteinExistence type="predicted"/>
<dbReference type="RefSeq" id="WP_129724739.1">
    <property type="nucleotide sequence ID" value="NZ_LR215032.1"/>
</dbReference>
<dbReference type="InterPro" id="IPR057929">
    <property type="entry name" value="RamC_N"/>
</dbReference>
<keyword evidence="3" id="KW-1185">Reference proteome</keyword>
<name>A0A449B0F3_9BACT</name>
<organism evidence="2 3">
    <name type="scientific">Mycoplasmopsis gallopavonis</name>
    <dbReference type="NCBI Taxonomy" id="76629"/>
    <lineage>
        <taxon>Bacteria</taxon>
        <taxon>Bacillati</taxon>
        <taxon>Mycoplasmatota</taxon>
        <taxon>Mycoplasmoidales</taxon>
        <taxon>Metamycoplasmataceae</taxon>
        <taxon>Mycoplasmopsis</taxon>
    </lineage>
</organism>
<feature type="domain" description="RamC N-terminal" evidence="1">
    <location>
        <begin position="10"/>
        <end position="145"/>
    </location>
</feature>
<dbReference type="InterPro" id="IPR012341">
    <property type="entry name" value="6hp_glycosidase-like_sf"/>
</dbReference>
<evidence type="ECO:0000313" key="3">
    <source>
        <dbReference type="Proteomes" id="UP000289862"/>
    </source>
</evidence>
<keyword evidence="2" id="KW-0614">Plasmid</keyword>
<gene>
    <name evidence="2" type="ORF">NCTC10186_00701</name>
</gene>
<evidence type="ECO:0000313" key="2">
    <source>
        <dbReference type="EMBL" id="VEU73208.1"/>
    </source>
</evidence>
<dbReference type="Gene3D" id="1.10.510.10">
    <property type="entry name" value="Transferase(Phosphotransferase) domain 1"/>
    <property type="match status" value="1"/>
</dbReference>
<geneLocation type="plasmid" evidence="2 3">
    <name>2</name>
</geneLocation>
<dbReference type="Proteomes" id="UP000289862">
    <property type="component" value="Plasmid 2"/>
</dbReference>
<dbReference type="EMBL" id="LR215032">
    <property type="protein sequence ID" value="VEU73208.1"/>
    <property type="molecule type" value="Genomic_DNA"/>
</dbReference>
<dbReference type="KEGG" id="mgal:NCTC10186_00701"/>
<sequence>MFIKSRLSLVNHDYTIHSDEIFTYLKTNESKVPEQGWKIHISADKDNCDFILDQVFEYLINMRLNFKFVKDSATYFSFLTDQTNLENAFKFLTIYLDSNARKILDDLYLLLKDIKGPTIVGDRRFKDSGVLFYRYGSNVPNKDQDNRRVFNLPLGIEDLQEQIEINDNFLLNGKYEIKALIKEKTTSSVYFARSIENNQNYIIKQARAFSYSSNNLSSIDLRENEVANQVKLNASFVPKFIEKFELENDYFYVWEFKSGIPLNIWKERYKIFIQNQIPKEFETELKDICEQLLAIYSFTKNQNYQINDFALSNFSYDRLNKKLYLIDLEHGYFTDANFKIQAVCNKECKIAITPKEPLKFKLGLLLANLLVDLDTFVEFNSSLVMFLKYFEFLTSKINLSFDFYGLVKELLLDQKFSNQQLFELLEQKPKYVSFKKWQNRKLESYLLEKMAIKSNQTNRKDLDSFLEIVRHITLNFDLFVRLKKVFWLSKTLVNIENNFSNSLEKDFISLIMLLFNGKKKETKFLITAFENFINTHVHELGNNLYAVKVDNYYSPYLDKGLALLINLLLYFKVLYKSNYFDNLIQKYLEAIANKHTYKQDFYNGNLGISFVLYNASRVFKNESYLEYAQNIIYELAFFIDENNTLISQNYISKNDYLEFKLAKFIYLKILKKKGKNETSPEKILSSI</sequence>